<feature type="compositionally biased region" description="Polar residues" evidence="8">
    <location>
        <begin position="14"/>
        <end position="25"/>
    </location>
</feature>
<feature type="region of interest" description="Disordered" evidence="8">
    <location>
        <begin position="900"/>
        <end position="1021"/>
    </location>
</feature>
<evidence type="ECO:0000256" key="7">
    <source>
        <dbReference type="PROSITE-ProRule" id="PRU00810"/>
    </source>
</evidence>
<keyword evidence="6 7" id="KW-0539">Nucleus</keyword>
<organism evidence="10 11">
    <name type="scientific">Umbelopsis ramanniana AG</name>
    <dbReference type="NCBI Taxonomy" id="1314678"/>
    <lineage>
        <taxon>Eukaryota</taxon>
        <taxon>Fungi</taxon>
        <taxon>Fungi incertae sedis</taxon>
        <taxon>Mucoromycota</taxon>
        <taxon>Mucoromycotina</taxon>
        <taxon>Umbelopsidomycetes</taxon>
        <taxon>Umbelopsidales</taxon>
        <taxon>Umbelopsidaceae</taxon>
        <taxon>Umbelopsis</taxon>
    </lineage>
</organism>
<dbReference type="GO" id="GO:0010628">
    <property type="term" value="P:positive regulation of gene expression"/>
    <property type="evidence" value="ECO:0007669"/>
    <property type="project" value="UniProtKB-ARBA"/>
</dbReference>
<keyword evidence="3" id="KW-0677">Repeat</keyword>
<feature type="compositionally biased region" description="Pro residues" evidence="8">
    <location>
        <begin position="136"/>
        <end position="145"/>
    </location>
</feature>
<feature type="compositionally biased region" description="Low complexity" evidence="8">
    <location>
        <begin position="352"/>
        <end position="361"/>
    </location>
</feature>
<feature type="domain" description="Histone deacetylase interacting" evidence="9">
    <location>
        <begin position="606"/>
        <end position="707"/>
    </location>
</feature>
<keyword evidence="4" id="KW-0805">Transcription regulation</keyword>
<accession>A0AAD5E5F5</accession>
<evidence type="ECO:0000256" key="6">
    <source>
        <dbReference type="ARBA" id="ARBA00023242"/>
    </source>
</evidence>
<dbReference type="SUPFAM" id="SSF47762">
    <property type="entry name" value="PAH2 domain"/>
    <property type="match status" value="3"/>
</dbReference>
<evidence type="ECO:0000256" key="2">
    <source>
        <dbReference type="ARBA" id="ARBA00022491"/>
    </source>
</evidence>
<comment type="subcellular location">
    <subcellularLocation>
        <location evidence="1 7">Nucleus</location>
    </subcellularLocation>
</comment>
<dbReference type="Proteomes" id="UP001206595">
    <property type="component" value="Unassembled WGS sequence"/>
</dbReference>
<dbReference type="RefSeq" id="XP_051441998.1">
    <property type="nucleotide sequence ID" value="XM_051584459.1"/>
</dbReference>
<dbReference type="GO" id="GO:0000122">
    <property type="term" value="P:negative regulation of transcription by RNA polymerase II"/>
    <property type="evidence" value="ECO:0007669"/>
    <property type="project" value="TreeGrafter"/>
</dbReference>
<dbReference type="PANTHER" id="PTHR12346:SF0">
    <property type="entry name" value="SIN3A, ISOFORM G"/>
    <property type="match status" value="1"/>
</dbReference>
<evidence type="ECO:0000256" key="4">
    <source>
        <dbReference type="ARBA" id="ARBA00023015"/>
    </source>
</evidence>
<dbReference type="InterPro" id="IPR031693">
    <property type="entry name" value="Sin3_C"/>
</dbReference>
<dbReference type="GO" id="GO:0033698">
    <property type="term" value="C:Rpd3L complex"/>
    <property type="evidence" value="ECO:0007669"/>
    <property type="project" value="UniProtKB-ARBA"/>
</dbReference>
<evidence type="ECO:0000259" key="9">
    <source>
        <dbReference type="SMART" id="SM00761"/>
    </source>
</evidence>
<dbReference type="FunFam" id="1.20.1160.11:FF:000003">
    <property type="entry name" value="Paired amphipathic helix SIN3-like protein"/>
    <property type="match status" value="1"/>
</dbReference>
<keyword evidence="2" id="KW-0678">Repressor</keyword>
<dbReference type="InterPro" id="IPR036600">
    <property type="entry name" value="PAH_sf"/>
</dbReference>
<feature type="compositionally biased region" description="Polar residues" evidence="8">
    <location>
        <begin position="87"/>
        <end position="99"/>
    </location>
</feature>
<protein>
    <recommendedName>
        <fullName evidence="9">Histone deacetylase interacting domain-containing protein</fullName>
    </recommendedName>
</protein>
<dbReference type="Pfam" id="PF16879">
    <property type="entry name" value="Sin3a_C"/>
    <property type="match status" value="1"/>
</dbReference>
<feature type="compositionally biased region" description="Basic residues" evidence="8">
    <location>
        <begin position="937"/>
        <end position="947"/>
    </location>
</feature>
<reference evidence="10" key="1">
    <citation type="submission" date="2021-06" db="EMBL/GenBank/DDBJ databases">
        <authorList>
            <consortium name="DOE Joint Genome Institute"/>
            <person name="Mondo S.J."/>
            <person name="Amses K.R."/>
            <person name="Simmons D.R."/>
            <person name="Longcore J.E."/>
            <person name="Seto K."/>
            <person name="Alves G.H."/>
            <person name="Bonds A.E."/>
            <person name="Quandt C.A."/>
            <person name="Davis W.J."/>
            <person name="Chang Y."/>
            <person name="Letcher P.M."/>
            <person name="Powell M.J."/>
            <person name="Kuo A."/>
            <person name="Labutti K."/>
            <person name="Pangilinan J."/>
            <person name="Andreopoulos W."/>
            <person name="Tritt A."/>
            <person name="Riley R."/>
            <person name="Hundley H."/>
            <person name="Johnson J."/>
            <person name="Lipzen A."/>
            <person name="Barry K."/>
            <person name="Berbee M.L."/>
            <person name="Buchler N.E."/>
            <person name="Grigoriev I.V."/>
            <person name="Spatafora J.W."/>
            <person name="Stajich J.E."/>
            <person name="James T.Y."/>
        </authorList>
    </citation>
    <scope>NUCLEOTIDE SEQUENCE</scope>
    <source>
        <strain evidence="10">AG</strain>
    </source>
</reference>
<feature type="compositionally biased region" description="Basic and acidic residues" evidence="8">
    <location>
        <begin position="1364"/>
        <end position="1376"/>
    </location>
</feature>
<feature type="compositionally biased region" description="Low complexity" evidence="8">
    <location>
        <begin position="27"/>
        <end position="45"/>
    </location>
</feature>
<feature type="compositionally biased region" description="Polar residues" evidence="8">
    <location>
        <begin position="51"/>
        <end position="72"/>
    </location>
</feature>
<evidence type="ECO:0000256" key="8">
    <source>
        <dbReference type="SAM" id="MobiDB-lite"/>
    </source>
</evidence>
<feature type="compositionally biased region" description="Low complexity" evidence="8">
    <location>
        <begin position="257"/>
        <end position="266"/>
    </location>
</feature>
<dbReference type="SMART" id="SM00761">
    <property type="entry name" value="HDAC_interact"/>
    <property type="match status" value="1"/>
</dbReference>
<dbReference type="Pfam" id="PF08295">
    <property type="entry name" value="Sin3_corepress"/>
    <property type="match status" value="1"/>
</dbReference>
<comment type="caution">
    <text evidence="10">The sequence shown here is derived from an EMBL/GenBank/DDBJ whole genome shotgun (WGS) entry which is preliminary data.</text>
</comment>
<feature type="compositionally biased region" description="Acidic residues" evidence="8">
    <location>
        <begin position="903"/>
        <end position="919"/>
    </location>
</feature>
<feature type="region of interest" description="Disordered" evidence="8">
    <location>
        <begin position="255"/>
        <end position="366"/>
    </location>
</feature>
<dbReference type="PROSITE" id="PS51477">
    <property type="entry name" value="PAH"/>
    <property type="match status" value="3"/>
</dbReference>
<dbReference type="GeneID" id="75909809"/>
<name>A0AAD5E5F5_UMBRA</name>
<feature type="compositionally biased region" description="Basic and acidic residues" evidence="8">
    <location>
        <begin position="948"/>
        <end position="973"/>
    </location>
</feature>
<dbReference type="InterPro" id="IPR039774">
    <property type="entry name" value="Sin3-like"/>
</dbReference>
<evidence type="ECO:0000313" key="11">
    <source>
        <dbReference type="Proteomes" id="UP001206595"/>
    </source>
</evidence>
<keyword evidence="11" id="KW-1185">Reference proteome</keyword>
<dbReference type="FunFam" id="1.20.1160.11:FF:000001">
    <property type="entry name" value="Paired amphipathic helix protein Sin3"/>
    <property type="match status" value="1"/>
</dbReference>
<dbReference type="EMBL" id="MU620946">
    <property type="protein sequence ID" value="KAI8576994.1"/>
    <property type="molecule type" value="Genomic_DNA"/>
</dbReference>
<proteinExistence type="predicted"/>
<feature type="region of interest" description="Disordered" evidence="8">
    <location>
        <begin position="1"/>
        <end position="167"/>
    </location>
</feature>
<dbReference type="InterPro" id="IPR013194">
    <property type="entry name" value="HDAC_interact_dom"/>
</dbReference>
<evidence type="ECO:0000256" key="1">
    <source>
        <dbReference type="ARBA" id="ARBA00004123"/>
    </source>
</evidence>
<keyword evidence="5" id="KW-0804">Transcription</keyword>
<dbReference type="GO" id="GO:0003714">
    <property type="term" value="F:transcription corepressor activity"/>
    <property type="evidence" value="ECO:0007669"/>
    <property type="project" value="InterPro"/>
</dbReference>
<feature type="compositionally biased region" description="Basic and acidic residues" evidence="8">
    <location>
        <begin position="986"/>
        <end position="1014"/>
    </location>
</feature>
<dbReference type="PANTHER" id="PTHR12346">
    <property type="entry name" value="SIN3B-RELATED"/>
    <property type="match status" value="1"/>
</dbReference>
<feature type="region of interest" description="Disordered" evidence="8">
    <location>
        <begin position="1363"/>
        <end position="1392"/>
    </location>
</feature>
<dbReference type="InterPro" id="IPR003822">
    <property type="entry name" value="PAH"/>
</dbReference>
<feature type="compositionally biased region" description="Polar residues" evidence="8">
    <location>
        <begin position="829"/>
        <end position="841"/>
    </location>
</feature>
<evidence type="ECO:0000256" key="3">
    <source>
        <dbReference type="ARBA" id="ARBA00022737"/>
    </source>
</evidence>
<feature type="compositionally biased region" description="Low complexity" evidence="8">
    <location>
        <begin position="114"/>
        <end position="135"/>
    </location>
</feature>
<feature type="region of interest" description="Disordered" evidence="8">
    <location>
        <begin position="818"/>
        <end position="841"/>
    </location>
</feature>
<sequence>MQANTSRPPPGATYQGQTSPMNVPTNAYPSPHAPSANSPSSLPPARVSEPSAYQSPIPSASETSPSMRQPSSTPLPPPSAMVGLPQDQVNGISDRGNPTTLPPPSTVPASSLMSHSPATSSPMSTSSIPAPSASIPRPPSSPPPSSHVLPSSSSAAPTSSQQQQAAGYRPLNVRDALSYLDQVKVKFSDQPDVYNRFLDIMKDFKSQAIDTPGVIERVSTLFRGHPGLISGFNTFLPPGYRIECTVGSNDQDVIRVTTPTGTTSTTAGDPLNLSHEHPSHSQYYQHPPGYSHVPPHTPGSSGSVQSPHHHGIPHMSQPPNIYHPLSSSQTSPGMRHQSVQPQPPHQQPPSTPQQQQQQQQQAGGRRAPVEFNHAINYVNKIKNRFSNEPDTYKQFLEILQTYQKEQKPIQEVYAQVQILFNGSVDLLDEFKAFLPDTSGNQTPASAALFDLDHGSPPGMGVAKKKRNPAYADKMAPTSLTKVSKRSKHYHKGMDGSMRNDHLGFPLSPTSASSNKAIVTAEEIEFFDRVKKYFNNKAVYEEFLKVLNLHTQQIIDQNMLVDQVEPFIGGNWELFEWFKAYVGYDGRNRLTDNLPELLPKPDLVHCQTVKSSPSYRVLPVEWHTVACSGRDDLCWEVLNDEYVSHPTWASEDSGFQASKKNQHEEALHRCEEERYEYDLNIEANLNVIALMEPLARDIAEMSLEEKSRLRLPAGLGGQTTSIYQRIIKKVYDKERGHEIIDLLHNNPAHVLPIVLSRLKKKDAEWKKAQREWNKLWRETDAKNFYRALDYQGATFKSNDRRTIVPKALVSEIENLYNDQIDAREKESESDNSPGAINRPNHQLSYSMTDKAIFKDITRVVFSFLDRQSGSDNKSDRGKIRTFMKMFIPLCFGVQDIVPENLLREDDDDDEDDEPMDDDDETRSVNSYESDGDVSRSPSSRKRGKRGRSARRDDDGGPSDLLRDVLTRKTKETNHARSRSGSPSSDEAVVKHEDTEGDVEKKDDTADTEVDGKAAADDVTSADAEKVNGIEDVPMETVTNEDDSILAQAAAATAPIARKRTVFSLFCNNSFYVFFRQYQLMYERLVKMKELSERMEADPKRSRNLNKTAIELGIQYTRFDALDLDYSNGTYGALLDLIDKFFDPDYNIEQQTFEECCRYIFGTEAYILFTIDKLVSALIKQIQTLSHDTKSSELVQLFQSDRDLESTSPRLISVYRLRAEDIVGSDENLYKINLDNDSLQMTIQLLGKDDYMLETSAEDKYENYVASYMDWVKTTEGIDESRLQPTFLKRNLRPNLHDKHLNKLFVRSGMQYKICRDTYHMFYIIGSEDIFMRPPSSQTTEVTEIQKQPKWNSWLESSTTGWCRGLSEHEKAEKEEQANRLLGPSGDNDMALDS</sequence>
<dbReference type="Pfam" id="PF02671">
    <property type="entry name" value="PAH"/>
    <property type="match status" value="3"/>
</dbReference>
<feature type="compositionally biased region" description="Pro residues" evidence="8">
    <location>
        <begin position="341"/>
        <end position="351"/>
    </location>
</feature>
<dbReference type="Gene3D" id="1.20.1160.11">
    <property type="entry name" value="Paired amphipathic helix"/>
    <property type="match status" value="3"/>
</dbReference>
<gene>
    <name evidence="10" type="ORF">K450DRAFT_191746</name>
</gene>
<feature type="compositionally biased region" description="Low complexity" evidence="8">
    <location>
        <begin position="146"/>
        <end position="166"/>
    </location>
</feature>
<evidence type="ECO:0000313" key="10">
    <source>
        <dbReference type="EMBL" id="KAI8576994.1"/>
    </source>
</evidence>
<evidence type="ECO:0000256" key="5">
    <source>
        <dbReference type="ARBA" id="ARBA00023163"/>
    </source>
</evidence>
<dbReference type="FunFam" id="1.20.1160.11:FF:000002">
    <property type="entry name" value="Paired amphipathic helix protein SIN3"/>
    <property type="match status" value="1"/>
</dbReference>
<reference evidence="10" key="2">
    <citation type="journal article" date="2022" name="Proc. Natl. Acad. Sci. U.S.A.">
        <title>Diploid-dominant life cycles characterize the early evolution of Fungi.</title>
        <authorList>
            <person name="Amses K.R."/>
            <person name="Simmons D.R."/>
            <person name="Longcore J.E."/>
            <person name="Mondo S.J."/>
            <person name="Seto K."/>
            <person name="Jeronimo G.H."/>
            <person name="Bonds A.E."/>
            <person name="Quandt C.A."/>
            <person name="Davis W.J."/>
            <person name="Chang Y."/>
            <person name="Federici B.A."/>
            <person name="Kuo A."/>
            <person name="LaButti K."/>
            <person name="Pangilinan J."/>
            <person name="Andreopoulos W."/>
            <person name="Tritt A."/>
            <person name="Riley R."/>
            <person name="Hundley H."/>
            <person name="Johnson J."/>
            <person name="Lipzen A."/>
            <person name="Barry K."/>
            <person name="Lang B.F."/>
            <person name="Cuomo C.A."/>
            <person name="Buchler N.E."/>
            <person name="Grigoriev I.V."/>
            <person name="Spatafora J.W."/>
            <person name="Stajich J.E."/>
            <person name="James T.Y."/>
        </authorList>
    </citation>
    <scope>NUCLEOTIDE SEQUENCE</scope>
    <source>
        <strain evidence="10">AG</strain>
    </source>
</reference>